<dbReference type="RefSeq" id="WP_309867214.1">
    <property type="nucleotide sequence ID" value="NZ_JAVDQG010000006.1"/>
</dbReference>
<sequence>MNAIAWSVLVMIKAGLFFSLVYLFTRVRNPLKYLGHRRNGMLWLDPEHLCELDQHRWKKNKPTA</sequence>
<accession>A0ABU1IPU6</accession>
<dbReference type="Proteomes" id="UP001185012">
    <property type="component" value="Unassembled WGS sequence"/>
</dbReference>
<keyword evidence="1" id="KW-0472">Membrane</keyword>
<evidence type="ECO:0000256" key="1">
    <source>
        <dbReference type="SAM" id="Phobius"/>
    </source>
</evidence>
<keyword evidence="1" id="KW-1133">Transmembrane helix</keyword>
<name>A0ABU1IPU6_9BACL</name>
<evidence type="ECO:0000313" key="2">
    <source>
        <dbReference type="EMBL" id="MDR6226811.1"/>
    </source>
</evidence>
<gene>
    <name evidence="2" type="ORF">JOE21_002821</name>
</gene>
<reference evidence="2 3" key="1">
    <citation type="submission" date="2023-07" db="EMBL/GenBank/DDBJ databases">
        <title>Genomic Encyclopedia of Type Strains, Phase IV (KMG-IV): sequencing the most valuable type-strain genomes for metagenomic binning, comparative biology and taxonomic classification.</title>
        <authorList>
            <person name="Goeker M."/>
        </authorList>
    </citation>
    <scope>NUCLEOTIDE SEQUENCE [LARGE SCALE GENOMIC DNA]</scope>
    <source>
        <strain evidence="2 3">DSM 45903</strain>
    </source>
</reference>
<feature type="transmembrane region" description="Helical" evidence="1">
    <location>
        <begin position="6"/>
        <end position="24"/>
    </location>
</feature>
<proteinExistence type="predicted"/>
<protein>
    <submittedName>
        <fullName evidence="2">Uncharacterized protein</fullName>
    </submittedName>
</protein>
<evidence type="ECO:0000313" key="3">
    <source>
        <dbReference type="Proteomes" id="UP001185012"/>
    </source>
</evidence>
<comment type="caution">
    <text evidence="2">The sequence shown here is derived from an EMBL/GenBank/DDBJ whole genome shotgun (WGS) entry which is preliminary data.</text>
</comment>
<dbReference type="EMBL" id="JAVDQG010000006">
    <property type="protein sequence ID" value="MDR6226811.1"/>
    <property type="molecule type" value="Genomic_DNA"/>
</dbReference>
<keyword evidence="1" id="KW-0812">Transmembrane</keyword>
<keyword evidence="3" id="KW-1185">Reference proteome</keyword>
<organism evidence="2 3">
    <name type="scientific">Desmospora profundinema</name>
    <dbReference type="NCBI Taxonomy" id="1571184"/>
    <lineage>
        <taxon>Bacteria</taxon>
        <taxon>Bacillati</taxon>
        <taxon>Bacillota</taxon>
        <taxon>Bacilli</taxon>
        <taxon>Bacillales</taxon>
        <taxon>Thermoactinomycetaceae</taxon>
        <taxon>Desmospora</taxon>
    </lineage>
</organism>